<reference evidence="1 2" key="1">
    <citation type="submission" date="2009-06" db="EMBL/GenBank/DDBJ databases">
        <title>Complete sequence of Desulfovibrio salexigens DSM 2638.</title>
        <authorList>
            <consortium name="US DOE Joint Genome Institute"/>
            <person name="Lucas S."/>
            <person name="Copeland A."/>
            <person name="Lapidus A."/>
            <person name="Glavina del Rio T."/>
            <person name="Tice H."/>
            <person name="Bruce D."/>
            <person name="Goodwin L."/>
            <person name="Pitluck S."/>
            <person name="Munk A.C."/>
            <person name="Brettin T."/>
            <person name="Detter J.C."/>
            <person name="Han C."/>
            <person name="Tapia R."/>
            <person name="Larimer F."/>
            <person name="Land M."/>
            <person name="Hauser L."/>
            <person name="Kyrpides N."/>
            <person name="Anderson I."/>
            <person name="Wall J.D."/>
            <person name="Arkin A.P."/>
            <person name="Dehal P."/>
            <person name="Chivian D."/>
            <person name="Giles B."/>
            <person name="Hazen T.C."/>
        </authorList>
    </citation>
    <scope>NUCLEOTIDE SEQUENCE [LARGE SCALE GENOMIC DNA]</scope>
    <source>
        <strain evidence="2">ATCC 14822 / DSM 2638 / NCIMB 8403 / VKM B-1763</strain>
    </source>
</reference>
<dbReference type="Proteomes" id="UP000002601">
    <property type="component" value="Chromosome"/>
</dbReference>
<sequence length="265" mass="29280">MRSSGIHQTISLFILTCCTLIMGCGSVTVSETRYYAVSNADGEANIYRLKIEADTDFTEGKYASGWYPKNSVDSLTGAVNADQAVKDLATRKAIEDAINSEVEKTYKNWLKVASNSNSTDKERERVLNTLRLVTSFPARQGEGINREGMVYIEFDPTAGVRLRHSDEKMVFMLSSDPSKVINAINSFTQSTDTALSITQLSSLFGNQANGEYSVVIEDIAAYKNKCTLISQKMSAVSAIETKDETSRKSKVIELENLIEMLKSMN</sequence>
<dbReference type="AlphaFoldDB" id="C6BWD5"/>
<name>C6BWD5_MARSD</name>
<keyword evidence="2" id="KW-1185">Reference proteome</keyword>
<evidence type="ECO:0000313" key="2">
    <source>
        <dbReference type="Proteomes" id="UP000002601"/>
    </source>
</evidence>
<organism evidence="1 2">
    <name type="scientific">Maridesulfovibrio salexigens (strain ATCC 14822 / DSM 2638 / NCIMB 8403 / VKM B-1763)</name>
    <name type="common">Desulfovibrio salexigens</name>
    <dbReference type="NCBI Taxonomy" id="526222"/>
    <lineage>
        <taxon>Bacteria</taxon>
        <taxon>Pseudomonadati</taxon>
        <taxon>Thermodesulfobacteriota</taxon>
        <taxon>Desulfovibrionia</taxon>
        <taxon>Desulfovibrionales</taxon>
        <taxon>Desulfovibrionaceae</taxon>
        <taxon>Maridesulfovibrio</taxon>
    </lineage>
</organism>
<dbReference type="RefSeq" id="WP_012765905.1">
    <property type="nucleotide sequence ID" value="NC_012881.1"/>
</dbReference>
<proteinExistence type="predicted"/>
<dbReference type="OrthoDB" id="6386690at2"/>
<evidence type="ECO:0000313" key="1">
    <source>
        <dbReference type="EMBL" id="ACS78379.1"/>
    </source>
</evidence>
<dbReference type="EMBL" id="CP001649">
    <property type="protein sequence ID" value="ACS78379.1"/>
    <property type="molecule type" value="Genomic_DNA"/>
</dbReference>
<dbReference type="PROSITE" id="PS51257">
    <property type="entry name" value="PROKAR_LIPOPROTEIN"/>
    <property type="match status" value="1"/>
</dbReference>
<dbReference type="HOGENOM" id="CLU_1048579_0_0_7"/>
<dbReference type="KEGG" id="dsa:Desal_0312"/>
<protein>
    <submittedName>
        <fullName evidence="1">Uncharacterized protein</fullName>
    </submittedName>
</protein>
<gene>
    <name evidence="1" type="ordered locus">Desal_0312</name>
</gene>
<accession>C6BWD5</accession>